<dbReference type="NCBIfam" id="NF047421">
    <property type="entry name" value="YfmH_fam"/>
    <property type="match status" value="1"/>
</dbReference>
<dbReference type="Gene3D" id="3.30.830.10">
    <property type="entry name" value="Metalloenzyme, LuxS/M16 peptidase-like"/>
    <property type="match status" value="2"/>
</dbReference>
<proteinExistence type="predicted"/>
<dbReference type="InterPro" id="IPR011249">
    <property type="entry name" value="Metalloenz_LuxS/M16"/>
</dbReference>
<dbReference type="InterPro" id="IPR050361">
    <property type="entry name" value="MPP/UQCRC_Complex"/>
</dbReference>
<dbReference type="InterPro" id="IPR007863">
    <property type="entry name" value="Peptidase_M16_C"/>
</dbReference>
<feature type="domain" description="Peptidase M16 N-terminal" evidence="1">
    <location>
        <begin position="65"/>
        <end position="178"/>
    </location>
</feature>
<dbReference type="Proteomes" id="UP000647416">
    <property type="component" value="Unassembled WGS sequence"/>
</dbReference>
<dbReference type="GO" id="GO:0046872">
    <property type="term" value="F:metal ion binding"/>
    <property type="evidence" value="ECO:0007669"/>
    <property type="project" value="InterPro"/>
</dbReference>
<keyword evidence="4" id="KW-1185">Reference proteome</keyword>
<evidence type="ECO:0000259" key="2">
    <source>
        <dbReference type="Pfam" id="PF05193"/>
    </source>
</evidence>
<dbReference type="InterPro" id="IPR011765">
    <property type="entry name" value="Pept_M16_N"/>
</dbReference>
<dbReference type="Pfam" id="PF05193">
    <property type="entry name" value="Peptidase_M16_C"/>
    <property type="match status" value="1"/>
</dbReference>
<comment type="caution">
    <text evidence="3">The sequence shown here is derived from an EMBL/GenBank/DDBJ whole genome shotgun (WGS) entry which is preliminary data.</text>
</comment>
<dbReference type="PANTHER" id="PTHR11851:SF134">
    <property type="entry name" value="ZINC-DEPENDENT PROTEASE"/>
    <property type="match status" value="1"/>
</dbReference>
<protein>
    <submittedName>
        <fullName evidence="3">Insulinase family protein</fullName>
    </submittedName>
</protein>
<feature type="domain" description="Peptidase M16 C-terminal" evidence="2">
    <location>
        <begin position="185"/>
        <end position="360"/>
    </location>
</feature>
<dbReference type="SUPFAM" id="SSF63411">
    <property type="entry name" value="LuxS/MPP-like metallohydrolase"/>
    <property type="match status" value="2"/>
</dbReference>
<sequence length="426" mass="48377">MKFNKVENKAIGETLYFGTHESGLGIFVVPKKNFSKKYAIIGAKIGSVDNTFIPNGENEQITVPDGIAHFLEHKMFEMSDGSDAFAKFSEYGANANAFTSFTNTCYLFSCTDNFYESFEHLLNYVKSPYFTDANVEKEKGIIGQEIKMYDDDGEWRVMFNLLRALYKDLPVRIDIAGTAESISHITPDTLYKCYNTFYDPSNMILCVAGDVDENKVLEITDKIMGDKITGTKARGIYPDEQENVFQKEIEQKLSVSSPIFDIGFKDSGKYTGDEILKNEIAVKIILSSVASKSSDLYERLYNDGLINDEFSYDYMYEEQYACAIIGGESKEPKKVCGEVIKYLKDKKRIDADEFDRAKKSIWGSYLRTFNDVEGICSAMVRNVLKGVNWFDFSNIFDSVTLAFVNEKYEKLFCDEEKQALSVVYPA</sequence>
<evidence type="ECO:0000259" key="1">
    <source>
        <dbReference type="Pfam" id="PF00675"/>
    </source>
</evidence>
<dbReference type="RefSeq" id="WP_262431755.1">
    <property type="nucleotide sequence ID" value="NZ_JACRTE010000004.1"/>
</dbReference>
<name>A0A926IMN7_9FIRM</name>
<reference evidence="3" key="1">
    <citation type="submission" date="2020-08" db="EMBL/GenBank/DDBJ databases">
        <title>Genome public.</title>
        <authorList>
            <person name="Liu C."/>
            <person name="Sun Q."/>
        </authorList>
    </citation>
    <scope>NUCLEOTIDE SEQUENCE</scope>
    <source>
        <strain evidence="3">NSJ-50</strain>
    </source>
</reference>
<dbReference type="Pfam" id="PF00675">
    <property type="entry name" value="Peptidase_M16"/>
    <property type="match status" value="1"/>
</dbReference>
<dbReference type="EMBL" id="JACRTE010000004">
    <property type="protein sequence ID" value="MBC8596247.1"/>
    <property type="molecule type" value="Genomic_DNA"/>
</dbReference>
<dbReference type="PANTHER" id="PTHR11851">
    <property type="entry name" value="METALLOPROTEASE"/>
    <property type="match status" value="1"/>
</dbReference>
<gene>
    <name evidence="3" type="ORF">H8706_05115</name>
</gene>
<dbReference type="AlphaFoldDB" id="A0A926IMN7"/>
<evidence type="ECO:0000313" key="4">
    <source>
        <dbReference type="Proteomes" id="UP000647416"/>
    </source>
</evidence>
<organism evidence="3 4">
    <name type="scientific">Qingrenia yutianensis</name>
    <dbReference type="NCBI Taxonomy" id="2763676"/>
    <lineage>
        <taxon>Bacteria</taxon>
        <taxon>Bacillati</taxon>
        <taxon>Bacillota</taxon>
        <taxon>Clostridia</taxon>
        <taxon>Eubacteriales</taxon>
        <taxon>Oscillospiraceae</taxon>
        <taxon>Qingrenia</taxon>
    </lineage>
</organism>
<evidence type="ECO:0000313" key="3">
    <source>
        <dbReference type="EMBL" id="MBC8596247.1"/>
    </source>
</evidence>
<accession>A0A926IMN7</accession>